<keyword evidence="4" id="KW-0805">Transcription regulation</keyword>
<dbReference type="Gene3D" id="2.130.10.10">
    <property type="entry name" value="YVTN repeat-like/Quinoprotein amine dehydrogenase"/>
    <property type="match status" value="1"/>
</dbReference>
<evidence type="ECO:0000256" key="1">
    <source>
        <dbReference type="ARBA" id="ARBA00004123"/>
    </source>
</evidence>
<evidence type="ECO:0000256" key="2">
    <source>
        <dbReference type="ARBA" id="ARBA00022574"/>
    </source>
</evidence>
<dbReference type="Pfam" id="PF08513">
    <property type="entry name" value="LisH"/>
    <property type="match status" value="1"/>
</dbReference>
<dbReference type="InterPro" id="IPR045183">
    <property type="entry name" value="Ebi-like"/>
</dbReference>
<feature type="repeat" description="WD" evidence="7">
    <location>
        <begin position="360"/>
        <end position="401"/>
    </location>
</feature>
<keyword evidence="6" id="KW-0539">Nucleus</keyword>
<feature type="compositionally biased region" description="Polar residues" evidence="8">
    <location>
        <begin position="223"/>
        <end position="244"/>
    </location>
</feature>
<dbReference type="GO" id="GO:0006357">
    <property type="term" value="P:regulation of transcription by RNA polymerase II"/>
    <property type="evidence" value="ECO:0007669"/>
    <property type="project" value="TreeGrafter"/>
</dbReference>
<feature type="repeat" description="WD" evidence="7">
    <location>
        <begin position="488"/>
        <end position="538"/>
    </location>
</feature>
<dbReference type="GO" id="GO:0000118">
    <property type="term" value="C:histone deacetylase complex"/>
    <property type="evidence" value="ECO:0007669"/>
    <property type="project" value="TreeGrafter"/>
</dbReference>
<evidence type="ECO:0000256" key="8">
    <source>
        <dbReference type="SAM" id="MobiDB-lite"/>
    </source>
</evidence>
<evidence type="ECO:0000313" key="10">
    <source>
        <dbReference type="Proteomes" id="UP000816034"/>
    </source>
</evidence>
<dbReference type="EMBL" id="PYSW02000037">
    <property type="protein sequence ID" value="KAG2377550.1"/>
    <property type="molecule type" value="Genomic_DNA"/>
</dbReference>
<feature type="repeat" description="WD" evidence="7">
    <location>
        <begin position="539"/>
        <end position="580"/>
    </location>
</feature>
<feature type="region of interest" description="Disordered" evidence="8">
    <location>
        <begin position="106"/>
        <end position="246"/>
    </location>
</feature>
<evidence type="ECO:0000256" key="7">
    <source>
        <dbReference type="PROSITE-ProRule" id="PRU00221"/>
    </source>
</evidence>
<dbReference type="PROSITE" id="PS50082">
    <property type="entry name" value="WD_REPEATS_2"/>
    <property type="match status" value="6"/>
</dbReference>
<name>A0AA88GI75_NAELO</name>
<evidence type="ECO:0000256" key="4">
    <source>
        <dbReference type="ARBA" id="ARBA00023015"/>
    </source>
</evidence>
<dbReference type="PANTHER" id="PTHR22846">
    <property type="entry name" value="WD40 REPEAT PROTEIN"/>
    <property type="match status" value="1"/>
</dbReference>
<keyword evidence="10" id="KW-1185">Reference proteome</keyword>
<evidence type="ECO:0000256" key="6">
    <source>
        <dbReference type="ARBA" id="ARBA00023242"/>
    </source>
</evidence>
<feature type="repeat" description="WD" evidence="7">
    <location>
        <begin position="443"/>
        <end position="475"/>
    </location>
</feature>
<dbReference type="CDD" id="cd00200">
    <property type="entry name" value="WD40"/>
    <property type="match status" value="1"/>
</dbReference>
<keyword evidence="2 7" id="KW-0853">WD repeat</keyword>
<dbReference type="AlphaFoldDB" id="A0AA88GI75"/>
<evidence type="ECO:0008006" key="11">
    <source>
        <dbReference type="Google" id="ProtNLM"/>
    </source>
</evidence>
<dbReference type="Proteomes" id="UP000816034">
    <property type="component" value="Unassembled WGS sequence"/>
</dbReference>
<evidence type="ECO:0000256" key="5">
    <source>
        <dbReference type="ARBA" id="ARBA00023163"/>
    </source>
</evidence>
<feature type="compositionally biased region" description="Low complexity" evidence="8">
    <location>
        <begin position="187"/>
        <end position="207"/>
    </location>
</feature>
<dbReference type="InterPro" id="IPR006594">
    <property type="entry name" value="LisH"/>
</dbReference>
<dbReference type="PROSITE" id="PS50896">
    <property type="entry name" value="LISH"/>
    <property type="match status" value="1"/>
</dbReference>
<dbReference type="SMART" id="SM00320">
    <property type="entry name" value="WD40"/>
    <property type="match status" value="8"/>
</dbReference>
<dbReference type="InterPro" id="IPR020472">
    <property type="entry name" value="WD40_PAC1"/>
</dbReference>
<proteinExistence type="predicted"/>
<dbReference type="SMART" id="SM00667">
    <property type="entry name" value="LisH"/>
    <property type="match status" value="1"/>
</dbReference>
<dbReference type="PROSITE" id="PS00678">
    <property type="entry name" value="WD_REPEATS_1"/>
    <property type="match status" value="2"/>
</dbReference>
<feature type="repeat" description="WD" evidence="7">
    <location>
        <begin position="258"/>
        <end position="292"/>
    </location>
</feature>
<dbReference type="SUPFAM" id="SSF50978">
    <property type="entry name" value="WD40 repeat-like"/>
    <property type="match status" value="1"/>
</dbReference>
<organism evidence="9 10">
    <name type="scientific">Naegleria lovaniensis</name>
    <name type="common">Amoeba</name>
    <dbReference type="NCBI Taxonomy" id="51637"/>
    <lineage>
        <taxon>Eukaryota</taxon>
        <taxon>Discoba</taxon>
        <taxon>Heterolobosea</taxon>
        <taxon>Tetramitia</taxon>
        <taxon>Eutetramitia</taxon>
        <taxon>Vahlkampfiidae</taxon>
        <taxon>Naegleria</taxon>
    </lineage>
</organism>
<dbReference type="RefSeq" id="XP_044544812.1">
    <property type="nucleotide sequence ID" value="XM_044699212.1"/>
</dbReference>
<sequence>MSFRNLTSDEVNFMIYRYLQESGFKHTAFSFANESGVQNCGFRGSEIPPGVLISFIQKGVQFLEIETRIKNKTEQVNYDTVFEMLLPDVPKEKLFARTIPDSIASSTTTTTSATATPNRSKSSTQIASSISSSSLSNVGTTSSLTTTTTTTSTPSSTTTGRRKNSNAEKAAGSARNGSGRPSKKSKQTTTTPSSGAATTTAATTASARDSHAMQDEEEVVHTMANSGGAVQSGVTPSATTTEDQQLPIVIDESQVTKLKGHTHEVFICAWNPVRSNVLASGSGDSTARIWELVKNEVGAQAAPSQPIVLNHGDPVFENIHVSTKDVTTLDWSADGKKLATGSYDGKARIWTADGQLKAVLDQHKGPIFSLKWNKQGNYLLSGSVDNTAIVWDIETGTVKQQFAHHTAPTLDVDWRNNTSFATCSTDRMIYVYELGTKDPIRTFAGHEDEVNAIRWSPNGSLLASCSDDFTAKIWSFGSTASQRCVFDLREHTKEIYTIKWSPTGPGTDYPNRNMVLASASFDATIKLWDPNVGKCLHSLTKHTDPVYSVAFSPDGKYLASGSFDRFLHIWSVHDGKLVKTYRGTGSIFEVCWNSTGDRVAACFSNSLTEEFNVCVLDFHM</sequence>
<dbReference type="InterPro" id="IPR019775">
    <property type="entry name" value="WD40_repeat_CS"/>
</dbReference>
<dbReference type="InterPro" id="IPR015943">
    <property type="entry name" value="WD40/YVTN_repeat-like_dom_sf"/>
</dbReference>
<dbReference type="InterPro" id="IPR001680">
    <property type="entry name" value="WD40_rpt"/>
</dbReference>
<keyword evidence="5" id="KW-0804">Transcription</keyword>
<evidence type="ECO:0000256" key="3">
    <source>
        <dbReference type="ARBA" id="ARBA00022737"/>
    </source>
</evidence>
<feature type="compositionally biased region" description="Low complexity" evidence="8">
    <location>
        <begin position="106"/>
        <end position="159"/>
    </location>
</feature>
<reference evidence="9 10" key="1">
    <citation type="journal article" date="2018" name="BMC Genomics">
        <title>The genome of Naegleria lovaniensis, the basis for a comparative approach to unravel pathogenicity factors of the human pathogenic amoeba N. fowleri.</title>
        <authorList>
            <person name="Liechti N."/>
            <person name="Schurch N."/>
            <person name="Bruggmann R."/>
            <person name="Wittwer M."/>
        </authorList>
    </citation>
    <scope>NUCLEOTIDE SEQUENCE [LARGE SCALE GENOMIC DNA]</scope>
    <source>
        <strain evidence="9 10">ATCC 30569</strain>
    </source>
</reference>
<comment type="subcellular location">
    <subcellularLocation>
        <location evidence="1">Nucleus</location>
    </subcellularLocation>
</comment>
<dbReference type="FunFam" id="2.130.10.10:FF:000218">
    <property type="entry name" value="WD40 repeat-containing protein HOS15"/>
    <property type="match status" value="1"/>
</dbReference>
<dbReference type="InterPro" id="IPR036322">
    <property type="entry name" value="WD40_repeat_dom_sf"/>
</dbReference>
<dbReference type="PRINTS" id="PR00320">
    <property type="entry name" value="GPROTEINBRPT"/>
</dbReference>
<keyword evidence="3" id="KW-0677">Repeat</keyword>
<dbReference type="FunFam" id="1.20.960.30:FF:000001">
    <property type="entry name" value="F-box-like/WD repeat-containing protein TBL1XR1"/>
    <property type="match status" value="1"/>
</dbReference>
<dbReference type="Gene3D" id="1.20.960.30">
    <property type="match status" value="1"/>
</dbReference>
<dbReference type="PROSITE" id="PS50294">
    <property type="entry name" value="WD_REPEATS_REGION"/>
    <property type="match status" value="6"/>
</dbReference>
<dbReference type="PANTHER" id="PTHR22846:SF2">
    <property type="entry name" value="F-BOX-LIKE_WD REPEAT-CONTAINING PROTEIN EBI"/>
    <property type="match status" value="1"/>
</dbReference>
<feature type="repeat" description="WD" evidence="7">
    <location>
        <begin position="319"/>
        <end position="350"/>
    </location>
</feature>
<dbReference type="GO" id="GO:0003714">
    <property type="term" value="F:transcription corepressor activity"/>
    <property type="evidence" value="ECO:0007669"/>
    <property type="project" value="InterPro"/>
</dbReference>
<protein>
    <recommendedName>
        <fullName evidence="11">Guanine nucleotide-binding protein subunit beta-like protein</fullName>
    </recommendedName>
</protein>
<gene>
    <name evidence="9" type="ORF">C9374_009066</name>
</gene>
<accession>A0AA88GI75</accession>
<dbReference type="Pfam" id="PF00400">
    <property type="entry name" value="WD40"/>
    <property type="match status" value="7"/>
</dbReference>
<evidence type="ECO:0000313" key="9">
    <source>
        <dbReference type="EMBL" id="KAG2377550.1"/>
    </source>
</evidence>
<dbReference type="GeneID" id="68101520"/>
<comment type="caution">
    <text evidence="9">The sequence shown here is derived from an EMBL/GenBank/DDBJ whole genome shotgun (WGS) entry which is preliminary data.</text>
</comment>